<proteinExistence type="predicted"/>
<dbReference type="SUPFAM" id="SSF53649">
    <property type="entry name" value="Alkaline phosphatase-like"/>
    <property type="match status" value="1"/>
</dbReference>
<evidence type="ECO:0000313" key="1">
    <source>
        <dbReference type="EMBL" id="SVC26005.1"/>
    </source>
</evidence>
<dbReference type="AlphaFoldDB" id="A0A382KR02"/>
<dbReference type="InterPro" id="IPR002591">
    <property type="entry name" value="Phosphodiest/P_Trfase"/>
</dbReference>
<protein>
    <recommendedName>
        <fullName evidence="2">Alkaline phosphatase family protein</fullName>
    </recommendedName>
</protein>
<accession>A0A382KR02</accession>
<dbReference type="PANTHER" id="PTHR10151">
    <property type="entry name" value="ECTONUCLEOTIDE PYROPHOSPHATASE/PHOSPHODIESTERASE"/>
    <property type="match status" value="1"/>
</dbReference>
<evidence type="ECO:0008006" key="2">
    <source>
        <dbReference type="Google" id="ProtNLM"/>
    </source>
</evidence>
<organism evidence="1">
    <name type="scientific">marine metagenome</name>
    <dbReference type="NCBI Taxonomy" id="408172"/>
    <lineage>
        <taxon>unclassified sequences</taxon>
        <taxon>metagenomes</taxon>
        <taxon>ecological metagenomes</taxon>
    </lineage>
</organism>
<name>A0A382KR02_9ZZZZ</name>
<dbReference type="EMBL" id="UINC01081805">
    <property type="protein sequence ID" value="SVC26005.1"/>
    <property type="molecule type" value="Genomic_DNA"/>
</dbReference>
<sequence length="337" mass="37442">MNNKVIVLGIDGLQPSQITQLQMPNLYRMLENGTFFSNHHSVFPTVTRVNTVSMLTGCYPGHHGLVGNTMVIKDYDESLVIPALKPQIESVNKKIKSILLVPNIVDILSNCGMRFAAVNIGSSGNAYLHNQTLSDNGIVIHPEFTIPDIIYPEIISRFGEWPVKSQNDESRLKHAMKIFTSHVLDELNPEVSMFWCNNPDSVQHYSPVGGESSNKALYIVDSQIGRLHKYIETKGRNDLNIVVVSDHGYSTIKGVVDIENFVKSKIVESIKCDEDILVAPNGGSVLFYVNPFNKNTLEILIDRLIAQPWCGNIFASHKDGDVEGTIDLNKIGLNGIR</sequence>
<reference evidence="1" key="1">
    <citation type="submission" date="2018-05" db="EMBL/GenBank/DDBJ databases">
        <authorList>
            <person name="Lanie J.A."/>
            <person name="Ng W.-L."/>
            <person name="Kazmierczak K.M."/>
            <person name="Andrzejewski T.M."/>
            <person name="Davidsen T.M."/>
            <person name="Wayne K.J."/>
            <person name="Tettelin H."/>
            <person name="Glass J.I."/>
            <person name="Rusch D."/>
            <person name="Podicherti R."/>
            <person name="Tsui H.-C.T."/>
            <person name="Winkler M.E."/>
        </authorList>
    </citation>
    <scope>NUCLEOTIDE SEQUENCE</scope>
</reference>
<dbReference type="PANTHER" id="PTHR10151:SF120">
    <property type="entry name" value="BIS(5'-ADENOSYL)-TRIPHOSPHATASE"/>
    <property type="match status" value="1"/>
</dbReference>
<dbReference type="Pfam" id="PF01663">
    <property type="entry name" value="Phosphodiest"/>
    <property type="match status" value="1"/>
</dbReference>
<gene>
    <name evidence="1" type="ORF">METZ01_LOCUS278859</name>
</gene>
<dbReference type="Gene3D" id="3.40.720.10">
    <property type="entry name" value="Alkaline Phosphatase, subunit A"/>
    <property type="match status" value="1"/>
</dbReference>
<feature type="non-terminal residue" evidence="1">
    <location>
        <position position="337"/>
    </location>
</feature>
<dbReference type="InterPro" id="IPR017850">
    <property type="entry name" value="Alkaline_phosphatase_core_sf"/>
</dbReference>
<dbReference type="GO" id="GO:0016787">
    <property type="term" value="F:hydrolase activity"/>
    <property type="evidence" value="ECO:0007669"/>
    <property type="project" value="UniProtKB-ARBA"/>
</dbReference>